<keyword evidence="3" id="KW-1003">Cell membrane</keyword>
<keyword evidence="9" id="KW-1185">Reference proteome</keyword>
<evidence type="ECO:0000256" key="3">
    <source>
        <dbReference type="ARBA" id="ARBA00022475"/>
    </source>
</evidence>
<keyword evidence="4 7" id="KW-0812">Transmembrane</keyword>
<feature type="transmembrane region" description="Helical" evidence="7">
    <location>
        <begin position="367"/>
        <end position="395"/>
    </location>
</feature>
<organism evidence="8 9">
    <name type="scientific">Geodermatophilus siccatus</name>
    <dbReference type="NCBI Taxonomy" id="1137991"/>
    <lineage>
        <taxon>Bacteria</taxon>
        <taxon>Bacillati</taxon>
        <taxon>Actinomycetota</taxon>
        <taxon>Actinomycetes</taxon>
        <taxon>Geodermatophilales</taxon>
        <taxon>Geodermatophilaceae</taxon>
        <taxon>Geodermatophilus</taxon>
    </lineage>
</organism>
<feature type="transmembrane region" description="Helical" evidence="7">
    <location>
        <begin position="152"/>
        <end position="185"/>
    </location>
</feature>
<gene>
    <name evidence="8" type="ORF">SAMN05660642_03826</name>
</gene>
<protein>
    <submittedName>
        <fullName evidence="8">Chromate transporter</fullName>
    </submittedName>
</protein>
<dbReference type="PIRSF" id="PIRSF004810">
    <property type="entry name" value="ChrA"/>
    <property type="match status" value="1"/>
</dbReference>
<dbReference type="RefSeq" id="WP_091222095.1">
    <property type="nucleotide sequence ID" value="NZ_FNHE01000011.1"/>
</dbReference>
<comment type="similarity">
    <text evidence="2">Belongs to the chromate ion transporter (CHR) (TC 2.A.51) family.</text>
</comment>
<evidence type="ECO:0000313" key="9">
    <source>
        <dbReference type="Proteomes" id="UP000198680"/>
    </source>
</evidence>
<feature type="transmembrane region" description="Helical" evidence="7">
    <location>
        <begin position="91"/>
        <end position="115"/>
    </location>
</feature>
<evidence type="ECO:0000256" key="6">
    <source>
        <dbReference type="ARBA" id="ARBA00023136"/>
    </source>
</evidence>
<dbReference type="PANTHER" id="PTHR33567:SF3">
    <property type="entry name" value="CHROMATE ION TRANSPORTER (EUROFUNG)"/>
    <property type="match status" value="1"/>
</dbReference>
<accession>A0A1G9Y130</accession>
<feature type="transmembrane region" description="Helical" evidence="7">
    <location>
        <begin position="441"/>
        <end position="459"/>
    </location>
</feature>
<keyword evidence="6 7" id="KW-0472">Membrane</keyword>
<feature type="transmembrane region" description="Helical" evidence="7">
    <location>
        <begin position="415"/>
        <end position="434"/>
    </location>
</feature>
<feature type="transmembrane region" description="Helical" evidence="7">
    <location>
        <begin position="329"/>
        <end position="355"/>
    </location>
</feature>
<evidence type="ECO:0000256" key="5">
    <source>
        <dbReference type="ARBA" id="ARBA00022989"/>
    </source>
</evidence>
<dbReference type="OrthoDB" id="8969999at2"/>
<dbReference type="GO" id="GO:0015109">
    <property type="term" value="F:chromate transmembrane transporter activity"/>
    <property type="evidence" value="ECO:0007669"/>
    <property type="project" value="InterPro"/>
</dbReference>
<comment type="subcellular location">
    <subcellularLocation>
        <location evidence="1">Cell membrane</location>
        <topology evidence="1">Multi-pass membrane protein</topology>
    </subcellularLocation>
</comment>
<proteinExistence type="inferred from homology"/>
<feature type="transmembrane region" description="Helical" evidence="7">
    <location>
        <begin position="257"/>
        <end position="278"/>
    </location>
</feature>
<name>A0A1G9Y130_9ACTN</name>
<keyword evidence="5 7" id="KW-1133">Transmembrane helix</keyword>
<feature type="transmembrane region" description="Helical" evidence="7">
    <location>
        <begin position="227"/>
        <end position="245"/>
    </location>
</feature>
<dbReference type="InterPro" id="IPR014047">
    <property type="entry name" value="Chr_Tranpt_l_chain"/>
</dbReference>
<dbReference type="AlphaFoldDB" id="A0A1G9Y130"/>
<feature type="transmembrane region" description="Helical" evidence="7">
    <location>
        <begin position="121"/>
        <end position="140"/>
    </location>
</feature>
<reference evidence="9" key="1">
    <citation type="submission" date="2016-10" db="EMBL/GenBank/DDBJ databases">
        <authorList>
            <person name="Varghese N."/>
            <person name="Submissions S."/>
        </authorList>
    </citation>
    <scope>NUCLEOTIDE SEQUENCE [LARGE SCALE GENOMIC DNA]</scope>
    <source>
        <strain evidence="9">DSM 45419</strain>
    </source>
</reference>
<dbReference type="InterPro" id="IPR003370">
    <property type="entry name" value="Chromate_transpt"/>
</dbReference>
<dbReference type="Proteomes" id="UP000198680">
    <property type="component" value="Unassembled WGS sequence"/>
</dbReference>
<evidence type="ECO:0000256" key="4">
    <source>
        <dbReference type="ARBA" id="ARBA00022692"/>
    </source>
</evidence>
<evidence type="ECO:0000256" key="1">
    <source>
        <dbReference type="ARBA" id="ARBA00004651"/>
    </source>
</evidence>
<dbReference type="PANTHER" id="PTHR33567">
    <property type="entry name" value="CHROMATE ION TRANSPORTER (EUROFUNG)"/>
    <property type="match status" value="1"/>
</dbReference>
<sequence>MDADTPARPHQQTVVPFRTAVRAWFLISLQTFGGPAGQIAVMQRTLVDEHRWIGQRRFLHAMNYCMLLPGPEAQQLATYVGWLLHGTRGGLVAGGLFVLPGVVALLVLSAVYVAFGDTTAVLAVFAGLAPAVLAIVAQAVQRVAKRALDSRALAAVAVAAFLALALFGVPFPLVVALAGAAGWALGRWRPAALPQKAAAAGDDGPPPVISDDALHAEPPTARRTLRVLLVGLLVWGVPVAAVALLTGAGSVFTQQGLFFSGTAVVTFGGAYAVLAYVAQQAVETHGWLGPREMVRGLALAETTPGPLIMVVQFVAFLGAYRDPGTLDPWVAAVLASLLVTWVTFVPSFLFVLLGAPYMERLRGNQSLSSALTGITAAVVGVIANLGVYFAVHTLFSRTVDVDRGPLHLELPDPSTLRPVPLAIALLAAVLLFRLRWSVLRTLGVCALLGLVAGLAGLPVS</sequence>
<dbReference type="GO" id="GO:0005886">
    <property type="term" value="C:plasma membrane"/>
    <property type="evidence" value="ECO:0007669"/>
    <property type="project" value="UniProtKB-SubCell"/>
</dbReference>
<evidence type="ECO:0000313" key="8">
    <source>
        <dbReference type="EMBL" id="SDN02165.1"/>
    </source>
</evidence>
<evidence type="ECO:0000256" key="7">
    <source>
        <dbReference type="SAM" id="Phobius"/>
    </source>
</evidence>
<dbReference type="STRING" id="1137991.SAMN05660642_03826"/>
<dbReference type="EMBL" id="FNHE01000011">
    <property type="protein sequence ID" value="SDN02165.1"/>
    <property type="molecule type" value="Genomic_DNA"/>
</dbReference>
<dbReference type="Pfam" id="PF02417">
    <property type="entry name" value="Chromate_transp"/>
    <property type="match status" value="2"/>
</dbReference>
<dbReference type="NCBIfam" id="TIGR00937">
    <property type="entry name" value="2A51"/>
    <property type="match status" value="1"/>
</dbReference>
<evidence type="ECO:0000256" key="2">
    <source>
        <dbReference type="ARBA" id="ARBA00005262"/>
    </source>
</evidence>